<evidence type="ECO:0000313" key="2">
    <source>
        <dbReference type="EMBL" id="VUD73107.1"/>
    </source>
</evidence>
<accession>A0A509EFH3</accession>
<gene>
    <name evidence="2" type="ORF">MET9862_03720</name>
</gene>
<dbReference type="RefSeq" id="WP_142584374.1">
    <property type="nucleotide sequence ID" value="NZ_CABFPH010000059.1"/>
</dbReference>
<reference evidence="2 3" key="1">
    <citation type="submission" date="2019-06" db="EMBL/GenBank/DDBJ databases">
        <authorList>
            <person name="Rodrigo-Torres L."/>
            <person name="Arahal R. D."/>
            <person name="Lucena T."/>
        </authorList>
    </citation>
    <scope>NUCLEOTIDE SEQUENCE [LARGE SCALE GENOMIC DNA]</scope>
    <source>
        <strain evidence="2 3">SB0023/3</strain>
    </source>
</reference>
<dbReference type="InterPro" id="IPR023296">
    <property type="entry name" value="Glyco_hydro_beta-prop_sf"/>
</dbReference>
<dbReference type="OrthoDB" id="3771157at2"/>
<name>A0A509EFH3_9HYPH</name>
<feature type="domain" description="Glucosamine inositolphosphorylceramide transferase 1 N-terminal" evidence="1">
    <location>
        <begin position="235"/>
        <end position="437"/>
    </location>
</feature>
<keyword evidence="3" id="KW-1185">Reference proteome</keyword>
<dbReference type="Proteomes" id="UP000410984">
    <property type="component" value="Unassembled WGS sequence"/>
</dbReference>
<dbReference type="EMBL" id="CABFPH010000059">
    <property type="protein sequence ID" value="VUD73107.1"/>
    <property type="molecule type" value="Genomic_DNA"/>
</dbReference>
<dbReference type="InterPro" id="IPR056442">
    <property type="entry name" value="GINT1_N"/>
</dbReference>
<sequence length="480" mass="51484">MQIRLVARRGPLPRWQVLLAERLVGLGHAVAWSRIAPARPEPAALALLLQLEGLLYRRRGPNLTERIDPPPGAEASGPADLVIDLAGDGAGADALRLVADGSPEPEAIACAILDGRGPHLAAVRGACVLAEARPALENRAMVTLSLDQVLERAIDLLAGAVAAPAGGAFAPAPPRPVSGASAARFLAAALAAKVLTRLLRRGETWNIGWRPRTDGIPTDPARWTQSPFTWLPWDPGRYLADPFVVEHEGRTVILCEELPFATGRGVISAVTLDAEGRPGPPRVVLERPYHLSYPFVFRRGGAIWMIPESSANRTVELYRAARFPDAWELEAVLIRDVCAGDATVELIDGTWWLFCTTTGPHGSSWDALSLFTAPDLRGPWRPHPGNPVLIDAASARPAGALLRHEGGLWRVAQDCRARYGAGLALCRIDRLDGEGFAQSVAARLSPGWGAVGCHTFNRSERFEVIDAVWPTRGGRVATAG</sequence>
<protein>
    <recommendedName>
        <fullName evidence="1">Glucosamine inositolphosphorylceramide transferase 1 N-terminal domain-containing protein</fullName>
    </recommendedName>
</protein>
<organism evidence="2 3">
    <name type="scientific">Methylobacterium symbioticum</name>
    <dbReference type="NCBI Taxonomy" id="2584084"/>
    <lineage>
        <taxon>Bacteria</taxon>
        <taxon>Pseudomonadati</taxon>
        <taxon>Pseudomonadota</taxon>
        <taxon>Alphaproteobacteria</taxon>
        <taxon>Hyphomicrobiales</taxon>
        <taxon>Methylobacteriaceae</taxon>
        <taxon>Methylobacterium</taxon>
    </lineage>
</organism>
<dbReference type="SUPFAM" id="SSF75005">
    <property type="entry name" value="Arabinanase/levansucrase/invertase"/>
    <property type="match status" value="1"/>
</dbReference>
<evidence type="ECO:0000313" key="3">
    <source>
        <dbReference type="Proteomes" id="UP000410984"/>
    </source>
</evidence>
<evidence type="ECO:0000259" key="1">
    <source>
        <dbReference type="Pfam" id="PF24793"/>
    </source>
</evidence>
<dbReference type="Gene3D" id="2.115.10.20">
    <property type="entry name" value="Glycosyl hydrolase domain, family 43"/>
    <property type="match status" value="1"/>
</dbReference>
<dbReference type="Pfam" id="PF24793">
    <property type="entry name" value="GINT1_N"/>
    <property type="match status" value="1"/>
</dbReference>
<proteinExistence type="predicted"/>
<dbReference type="AlphaFoldDB" id="A0A509EFH3"/>